<dbReference type="InterPro" id="IPR029044">
    <property type="entry name" value="Nucleotide-diphossugar_trans"/>
</dbReference>
<protein>
    <recommendedName>
        <fullName evidence="3">Nucleotidyl transferase domain-containing protein</fullName>
    </recommendedName>
</protein>
<dbReference type="Proteomes" id="UP000178256">
    <property type="component" value="Unassembled WGS sequence"/>
</dbReference>
<dbReference type="AlphaFoldDB" id="A0A1F8GP30"/>
<dbReference type="STRING" id="1802697.A2925_03590"/>
<dbReference type="InterPro" id="IPR050065">
    <property type="entry name" value="GlmU-like"/>
</dbReference>
<evidence type="ECO:0000256" key="1">
    <source>
        <dbReference type="ARBA" id="ARBA00022679"/>
    </source>
</evidence>
<proteinExistence type="predicted"/>
<sequence length="237" mass="26680">MKAIILAAGEGLRMRPLTENTPKPMIKVADKPLLEHILNDLPESVDEVILVVGYLKDQIISCFGDKFRKVGIKYVYQKENLGTYNALELCKDLIGDDEKFIVAYADDFHGADNFKKCSECDSCAMLVLEAEDPRKFGVVDVDESENILGIEEKPENPKTNLVSTGVLVLDSNVFKYPARRHSNGEYYVTDSIAQMIEAGHRFKAIRSNFWLPIGYPSDLEKAEQILNRKSESQNTKS</sequence>
<dbReference type="EMBL" id="MGKL01000005">
    <property type="protein sequence ID" value="OGN26428.1"/>
    <property type="molecule type" value="Genomic_DNA"/>
</dbReference>
<dbReference type="CDD" id="cd04181">
    <property type="entry name" value="NTP_transferase"/>
    <property type="match status" value="1"/>
</dbReference>
<gene>
    <name evidence="4" type="ORF">A2925_03590</name>
</gene>
<reference evidence="4 5" key="1">
    <citation type="journal article" date="2016" name="Nat. Commun.">
        <title>Thousands of microbial genomes shed light on interconnected biogeochemical processes in an aquifer system.</title>
        <authorList>
            <person name="Anantharaman K."/>
            <person name="Brown C.T."/>
            <person name="Hug L.A."/>
            <person name="Sharon I."/>
            <person name="Castelle C.J."/>
            <person name="Probst A.J."/>
            <person name="Thomas B.C."/>
            <person name="Singh A."/>
            <person name="Wilkins M.J."/>
            <person name="Karaoz U."/>
            <person name="Brodie E.L."/>
            <person name="Williams K.H."/>
            <person name="Hubbard S.S."/>
            <person name="Banfield J.F."/>
        </authorList>
    </citation>
    <scope>NUCLEOTIDE SEQUENCE [LARGE SCALE GENOMIC DNA]</scope>
</reference>
<dbReference type="PANTHER" id="PTHR43584:SF8">
    <property type="entry name" value="N-ACETYLMURAMATE ALPHA-1-PHOSPHATE URIDYLYLTRANSFERASE"/>
    <property type="match status" value="1"/>
</dbReference>
<evidence type="ECO:0000259" key="3">
    <source>
        <dbReference type="Pfam" id="PF00483"/>
    </source>
</evidence>
<dbReference type="Gene3D" id="3.90.550.10">
    <property type="entry name" value="Spore Coat Polysaccharide Biosynthesis Protein SpsA, Chain A"/>
    <property type="match status" value="1"/>
</dbReference>
<evidence type="ECO:0000313" key="5">
    <source>
        <dbReference type="Proteomes" id="UP000178256"/>
    </source>
</evidence>
<organism evidence="4 5">
    <name type="scientific">Candidatus Yanofskybacteria bacterium RIFCSPLOWO2_01_FULL_44_22</name>
    <dbReference type="NCBI Taxonomy" id="1802697"/>
    <lineage>
        <taxon>Bacteria</taxon>
        <taxon>Candidatus Yanofskyibacteriota</taxon>
    </lineage>
</organism>
<dbReference type="GO" id="GO:0016779">
    <property type="term" value="F:nucleotidyltransferase activity"/>
    <property type="evidence" value="ECO:0007669"/>
    <property type="project" value="UniProtKB-KW"/>
</dbReference>
<name>A0A1F8GP30_9BACT</name>
<accession>A0A1F8GP30</accession>
<dbReference type="InterPro" id="IPR005835">
    <property type="entry name" value="NTP_transferase_dom"/>
</dbReference>
<evidence type="ECO:0000313" key="4">
    <source>
        <dbReference type="EMBL" id="OGN26428.1"/>
    </source>
</evidence>
<feature type="domain" description="Nucleotidyl transferase" evidence="3">
    <location>
        <begin position="2"/>
        <end position="226"/>
    </location>
</feature>
<comment type="caution">
    <text evidence="4">The sequence shown here is derived from an EMBL/GenBank/DDBJ whole genome shotgun (WGS) entry which is preliminary data.</text>
</comment>
<keyword evidence="1" id="KW-0808">Transferase</keyword>
<dbReference type="PANTHER" id="PTHR43584">
    <property type="entry name" value="NUCLEOTIDYL TRANSFERASE"/>
    <property type="match status" value="1"/>
</dbReference>
<dbReference type="Pfam" id="PF00483">
    <property type="entry name" value="NTP_transferase"/>
    <property type="match status" value="1"/>
</dbReference>
<evidence type="ECO:0000256" key="2">
    <source>
        <dbReference type="ARBA" id="ARBA00022695"/>
    </source>
</evidence>
<dbReference type="SUPFAM" id="SSF53448">
    <property type="entry name" value="Nucleotide-diphospho-sugar transferases"/>
    <property type="match status" value="1"/>
</dbReference>
<keyword evidence="2" id="KW-0548">Nucleotidyltransferase</keyword>